<reference evidence="2" key="1">
    <citation type="journal article" date="2023" name="Insect Mol. Biol.">
        <title>Genome sequencing provides insights into the evolution of gene families encoding plant cell wall-degrading enzymes in longhorned beetles.</title>
        <authorList>
            <person name="Shin N.R."/>
            <person name="Okamura Y."/>
            <person name="Kirsch R."/>
            <person name="Pauchet Y."/>
        </authorList>
    </citation>
    <scope>NUCLEOTIDE SEQUENCE</scope>
    <source>
        <strain evidence="2">RBIC_L_NR</strain>
    </source>
</reference>
<evidence type="ECO:0000313" key="3">
    <source>
        <dbReference type="Proteomes" id="UP001162156"/>
    </source>
</evidence>
<accession>A0AAV8ZN86</accession>
<evidence type="ECO:0000256" key="1">
    <source>
        <dbReference type="SAM" id="MobiDB-lite"/>
    </source>
</evidence>
<protein>
    <submittedName>
        <fullName evidence="2">Uncharacterized protein</fullName>
    </submittedName>
</protein>
<organism evidence="2 3">
    <name type="scientific">Rhamnusium bicolor</name>
    <dbReference type="NCBI Taxonomy" id="1586634"/>
    <lineage>
        <taxon>Eukaryota</taxon>
        <taxon>Metazoa</taxon>
        <taxon>Ecdysozoa</taxon>
        <taxon>Arthropoda</taxon>
        <taxon>Hexapoda</taxon>
        <taxon>Insecta</taxon>
        <taxon>Pterygota</taxon>
        <taxon>Neoptera</taxon>
        <taxon>Endopterygota</taxon>
        <taxon>Coleoptera</taxon>
        <taxon>Polyphaga</taxon>
        <taxon>Cucujiformia</taxon>
        <taxon>Chrysomeloidea</taxon>
        <taxon>Cerambycidae</taxon>
        <taxon>Lepturinae</taxon>
        <taxon>Rhagiini</taxon>
        <taxon>Rhamnusium</taxon>
    </lineage>
</organism>
<evidence type="ECO:0000313" key="2">
    <source>
        <dbReference type="EMBL" id="KAJ8965559.1"/>
    </source>
</evidence>
<name>A0AAV8ZN86_9CUCU</name>
<sequence length="106" mass="12190">MSLQSHDSNPCNETKFCQMELSNQDSQISHNSSESHLSIITSEENTKLEVCEESESKLLKFNESEAKIEICAEANTDKNCIQEDTEEIKVMEIDRKDEKTFDEKKI</sequence>
<proteinExistence type="predicted"/>
<dbReference type="Proteomes" id="UP001162156">
    <property type="component" value="Unassembled WGS sequence"/>
</dbReference>
<comment type="caution">
    <text evidence="2">The sequence shown here is derived from an EMBL/GenBank/DDBJ whole genome shotgun (WGS) entry which is preliminary data.</text>
</comment>
<keyword evidence="3" id="KW-1185">Reference proteome</keyword>
<feature type="region of interest" description="Disordered" evidence="1">
    <location>
        <begin position="22"/>
        <end position="44"/>
    </location>
</feature>
<gene>
    <name evidence="2" type="ORF">NQ314_004059</name>
</gene>
<dbReference type="AlphaFoldDB" id="A0AAV8ZN86"/>
<feature type="compositionally biased region" description="Polar residues" evidence="1">
    <location>
        <begin position="22"/>
        <end position="43"/>
    </location>
</feature>
<dbReference type="EMBL" id="JANEYF010001213">
    <property type="protein sequence ID" value="KAJ8965559.1"/>
    <property type="molecule type" value="Genomic_DNA"/>
</dbReference>